<protein>
    <recommendedName>
        <fullName evidence="1">Methyltransferase type 11 domain-containing protein</fullName>
    </recommendedName>
</protein>
<dbReference type="EMBL" id="LNQE01001567">
    <property type="protein sequence ID" value="KUG15307.1"/>
    <property type="molecule type" value="Genomic_DNA"/>
</dbReference>
<dbReference type="Gene3D" id="3.40.50.150">
    <property type="entry name" value="Vaccinia Virus protein VP39"/>
    <property type="match status" value="1"/>
</dbReference>
<dbReference type="InterPro" id="IPR013216">
    <property type="entry name" value="Methyltransf_11"/>
</dbReference>
<gene>
    <name evidence="2" type="ORF">ASZ90_015041</name>
</gene>
<dbReference type="CDD" id="cd02440">
    <property type="entry name" value="AdoMet_MTases"/>
    <property type="match status" value="1"/>
</dbReference>
<organism evidence="2">
    <name type="scientific">hydrocarbon metagenome</name>
    <dbReference type="NCBI Taxonomy" id="938273"/>
    <lineage>
        <taxon>unclassified sequences</taxon>
        <taxon>metagenomes</taxon>
        <taxon>ecological metagenomes</taxon>
    </lineage>
</organism>
<feature type="domain" description="Methyltransferase type 11" evidence="1">
    <location>
        <begin position="42"/>
        <end position="135"/>
    </location>
</feature>
<reference evidence="2" key="1">
    <citation type="journal article" date="2015" name="Proc. Natl. Acad. Sci. U.S.A.">
        <title>Networks of energetic and metabolic interactions define dynamics in microbial communities.</title>
        <authorList>
            <person name="Embree M."/>
            <person name="Liu J.K."/>
            <person name="Al-Bassam M.M."/>
            <person name="Zengler K."/>
        </authorList>
    </citation>
    <scope>NUCLEOTIDE SEQUENCE</scope>
</reference>
<dbReference type="AlphaFoldDB" id="A0A0W8F348"/>
<dbReference type="InterPro" id="IPR029063">
    <property type="entry name" value="SAM-dependent_MTases_sf"/>
</dbReference>
<name>A0A0W8F348_9ZZZZ</name>
<sequence length="222" mass="24400">MNSRDSENAQQYDDEAAATGWFGPAVAFGLAFAYTRPGQAILDIGIGTGLGSALFQKAGLVVTGMDISEEMLDICRKKGWAERLVCHDLTHAPYPFDDASFDHAVSTGVFQFFQDLDLVCRETGRVVREGGIFVFVTGDRGEGEDARVVIGPELAETGHYVTMYRHSPRQVAGWLAHNGFCLIDSLDFSVWMDRERTKRLPARVYIADKQGAANGKGRAMRS</sequence>
<dbReference type="GO" id="GO:0008757">
    <property type="term" value="F:S-adenosylmethionine-dependent methyltransferase activity"/>
    <property type="evidence" value="ECO:0007669"/>
    <property type="project" value="InterPro"/>
</dbReference>
<proteinExistence type="predicted"/>
<evidence type="ECO:0000313" key="2">
    <source>
        <dbReference type="EMBL" id="KUG15307.1"/>
    </source>
</evidence>
<accession>A0A0W8F348</accession>
<comment type="caution">
    <text evidence="2">The sequence shown here is derived from an EMBL/GenBank/DDBJ whole genome shotgun (WGS) entry which is preliminary data.</text>
</comment>
<evidence type="ECO:0000259" key="1">
    <source>
        <dbReference type="Pfam" id="PF08241"/>
    </source>
</evidence>
<dbReference type="SUPFAM" id="SSF53335">
    <property type="entry name" value="S-adenosyl-L-methionine-dependent methyltransferases"/>
    <property type="match status" value="1"/>
</dbReference>
<dbReference type="Pfam" id="PF08241">
    <property type="entry name" value="Methyltransf_11"/>
    <property type="match status" value="1"/>
</dbReference>
<dbReference type="PANTHER" id="PTHR43591:SF110">
    <property type="entry name" value="RHODANESE DOMAIN-CONTAINING PROTEIN"/>
    <property type="match status" value="1"/>
</dbReference>
<dbReference type="PANTHER" id="PTHR43591">
    <property type="entry name" value="METHYLTRANSFERASE"/>
    <property type="match status" value="1"/>
</dbReference>